<sequence>MAADNLATSLDIMACFRLLLARDPGPEELSYHLQHHVGKPIDEIVLVFLRSDEFADRGLPFESRYRQRAKLAAV</sequence>
<accession>A0ABQ4TTW0</accession>
<dbReference type="EMBL" id="BPRB01000050">
    <property type="protein sequence ID" value="GJE58756.1"/>
    <property type="molecule type" value="Genomic_DNA"/>
</dbReference>
<name>A0ABQ4TTW0_9HYPH</name>
<reference evidence="1" key="2">
    <citation type="submission" date="2021-08" db="EMBL/GenBank/DDBJ databases">
        <authorList>
            <person name="Tani A."/>
            <person name="Ola A."/>
            <person name="Ogura Y."/>
            <person name="Katsura K."/>
            <person name="Hayashi T."/>
        </authorList>
    </citation>
    <scope>NUCLEOTIDE SEQUENCE</scope>
    <source>
        <strain evidence="1">DSM 23632</strain>
    </source>
</reference>
<organism evidence="1 2">
    <name type="scientific">Methylobacterium trifolii</name>
    <dbReference type="NCBI Taxonomy" id="1003092"/>
    <lineage>
        <taxon>Bacteria</taxon>
        <taxon>Pseudomonadati</taxon>
        <taxon>Pseudomonadota</taxon>
        <taxon>Alphaproteobacteria</taxon>
        <taxon>Hyphomicrobiales</taxon>
        <taxon>Methylobacteriaceae</taxon>
        <taxon>Methylobacterium</taxon>
    </lineage>
</organism>
<gene>
    <name evidence="1" type="ORF">MPOCJGCO_0839</name>
</gene>
<evidence type="ECO:0000313" key="1">
    <source>
        <dbReference type="EMBL" id="GJE58756.1"/>
    </source>
</evidence>
<dbReference type="Proteomes" id="UP001055057">
    <property type="component" value="Unassembled WGS sequence"/>
</dbReference>
<comment type="caution">
    <text evidence="1">The sequence shown here is derived from an EMBL/GenBank/DDBJ whole genome shotgun (WGS) entry which is preliminary data.</text>
</comment>
<protein>
    <submittedName>
        <fullName evidence="1">Uncharacterized protein</fullName>
    </submittedName>
</protein>
<proteinExistence type="predicted"/>
<reference evidence="1" key="1">
    <citation type="journal article" date="2021" name="Front. Microbiol.">
        <title>Comprehensive Comparative Genomics and Phenotyping of Methylobacterium Species.</title>
        <authorList>
            <person name="Alessa O."/>
            <person name="Ogura Y."/>
            <person name="Fujitani Y."/>
            <person name="Takami H."/>
            <person name="Hayashi T."/>
            <person name="Sahin N."/>
            <person name="Tani A."/>
        </authorList>
    </citation>
    <scope>NUCLEOTIDE SEQUENCE</scope>
    <source>
        <strain evidence="1">DSM 23632</strain>
    </source>
</reference>
<evidence type="ECO:0000313" key="2">
    <source>
        <dbReference type="Proteomes" id="UP001055057"/>
    </source>
</evidence>
<keyword evidence="2" id="KW-1185">Reference proteome</keyword>
<dbReference type="RefSeq" id="WP_238181361.1">
    <property type="nucleotide sequence ID" value="NZ_BPRB01000050.1"/>
</dbReference>